<accession>A0A835H4D2</accession>
<proteinExistence type="predicted"/>
<dbReference type="OrthoDB" id="2021186at2759"/>
<evidence type="ECO:0000313" key="2">
    <source>
        <dbReference type="EMBL" id="KAF9591348.1"/>
    </source>
</evidence>
<comment type="caution">
    <text evidence="2">The sequence shown here is derived from an EMBL/GenBank/DDBJ whole genome shotgun (WGS) entry which is preliminary data.</text>
</comment>
<keyword evidence="3" id="KW-1185">Reference proteome</keyword>
<protein>
    <submittedName>
        <fullName evidence="2">Uncharacterized protein</fullName>
    </submittedName>
</protein>
<dbReference type="AlphaFoldDB" id="A0A835H4D2"/>
<dbReference type="InterPro" id="IPR029523">
    <property type="entry name" value="INO80B/Ies2"/>
</dbReference>
<name>A0A835H4D2_9MAGN</name>
<sequence>MGSLSYSGEVTVRRKRNKTSTRPLSEPFPISHDVLSVPSTPMSDILRNDTMDIDNTSKPVFGLQGVLWKDFSGGSFSLRKKGSSKNKMPGDDEQFDDGVNDEEIRYLEKLRSLKVTSDCDFNYEMEKAANAWTLPPNTIRWVIRPTGTIVRFSEDVGLPST</sequence>
<feature type="region of interest" description="Disordered" evidence="1">
    <location>
        <begin position="1"/>
        <end position="27"/>
    </location>
</feature>
<dbReference type="PANTHER" id="PTHR21561">
    <property type="entry name" value="INO80 COMPLEX SUBUNIT B"/>
    <property type="match status" value="1"/>
</dbReference>
<dbReference type="GO" id="GO:0006338">
    <property type="term" value="P:chromatin remodeling"/>
    <property type="evidence" value="ECO:0007669"/>
    <property type="project" value="InterPro"/>
</dbReference>
<reference evidence="2 3" key="1">
    <citation type="submission" date="2020-10" db="EMBL/GenBank/DDBJ databases">
        <title>The Coptis chinensis genome and diversification of protoberbering-type alkaloids.</title>
        <authorList>
            <person name="Wang B."/>
            <person name="Shu S."/>
            <person name="Song C."/>
            <person name="Liu Y."/>
        </authorList>
    </citation>
    <scope>NUCLEOTIDE SEQUENCE [LARGE SCALE GENOMIC DNA]</scope>
    <source>
        <strain evidence="2">HL-2020</strain>
        <tissue evidence="2">Leaf</tissue>
    </source>
</reference>
<evidence type="ECO:0000256" key="1">
    <source>
        <dbReference type="SAM" id="MobiDB-lite"/>
    </source>
</evidence>
<evidence type="ECO:0000313" key="3">
    <source>
        <dbReference type="Proteomes" id="UP000631114"/>
    </source>
</evidence>
<gene>
    <name evidence="2" type="ORF">IFM89_003971</name>
</gene>
<dbReference type="EMBL" id="JADFTS010000008">
    <property type="protein sequence ID" value="KAF9591348.1"/>
    <property type="molecule type" value="Genomic_DNA"/>
</dbReference>
<dbReference type="PANTHER" id="PTHR21561:SF12">
    <property type="entry name" value="INO80 COMPLEX SUBUNIT B"/>
    <property type="match status" value="1"/>
</dbReference>
<organism evidence="2 3">
    <name type="scientific">Coptis chinensis</name>
    <dbReference type="NCBI Taxonomy" id="261450"/>
    <lineage>
        <taxon>Eukaryota</taxon>
        <taxon>Viridiplantae</taxon>
        <taxon>Streptophyta</taxon>
        <taxon>Embryophyta</taxon>
        <taxon>Tracheophyta</taxon>
        <taxon>Spermatophyta</taxon>
        <taxon>Magnoliopsida</taxon>
        <taxon>Ranunculales</taxon>
        <taxon>Ranunculaceae</taxon>
        <taxon>Coptidoideae</taxon>
        <taxon>Coptis</taxon>
    </lineage>
</organism>
<dbReference type="Proteomes" id="UP000631114">
    <property type="component" value="Unassembled WGS sequence"/>
</dbReference>
<dbReference type="GO" id="GO:0031011">
    <property type="term" value="C:Ino80 complex"/>
    <property type="evidence" value="ECO:0007669"/>
    <property type="project" value="InterPro"/>
</dbReference>